<organism evidence="11 12">
    <name type="scientific">Miscanthus lutarioriparius</name>
    <dbReference type="NCBI Taxonomy" id="422564"/>
    <lineage>
        <taxon>Eukaryota</taxon>
        <taxon>Viridiplantae</taxon>
        <taxon>Streptophyta</taxon>
        <taxon>Embryophyta</taxon>
        <taxon>Tracheophyta</taxon>
        <taxon>Spermatophyta</taxon>
        <taxon>Magnoliopsida</taxon>
        <taxon>Liliopsida</taxon>
        <taxon>Poales</taxon>
        <taxon>Poaceae</taxon>
        <taxon>PACMAD clade</taxon>
        <taxon>Panicoideae</taxon>
        <taxon>Andropogonodae</taxon>
        <taxon>Andropogoneae</taxon>
        <taxon>Saccharinae</taxon>
        <taxon>Miscanthus</taxon>
    </lineage>
</organism>
<dbReference type="Gene3D" id="2.170.270.10">
    <property type="entry name" value="SET domain"/>
    <property type="match status" value="1"/>
</dbReference>
<evidence type="ECO:0000313" key="12">
    <source>
        <dbReference type="Proteomes" id="UP000604825"/>
    </source>
</evidence>
<keyword evidence="7" id="KW-0539">Nucleus</keyword>
<dbReference type="GO" id="GO:0140999">
    <property type="term" value="F:histone H3K4 trimethyltransferase activity"/>
    <property type="evidence" value="ECO:0007669"/>
    <property type="project" value="UniProtKB-EC"/>
</dbReference>
<dbReference type="OrthoDB" id="308383at2759"/>
<dbReference type="EC" id="2.1.1.354" evidence="2"/>
<dbReference type="Pfam" id="PF00856">
    <property type="entry name" value="SET"/>
    <property type="match status" value="1"/>
</dbReference>
<accession>A0A811RKU1</accession>
<evidence type="ECO:0000256" key="9">
    <source>
        <dbReference type="SAM" id="MobiDB-lite"/>
    </source>
</evidence>
<keyword evidence="12" id="KW-1185">Reference proteome</keyword>
<feature type="compositionally biased region" description="Polar residues" evidence="9">
    <location>
        <begin position="830"/>
        <end position="840"/>
    </location>
</feature>
<dbReference type="GO" id="GO:0048188">
    <property type="term" value="C:Set1C/COMPASS complex"/>
    <property type="evidence" value="ECO:0007669"/>
    <property type="project" value="TreeGrafter"/>
</dbReference>
<gene>
    <name evidence="11" type="ORF">NCGR_LOCUS53937</name>
</gene>
<evidence type="ECO:0000256" key="8">
    <source>
        <dbReference type="ARBA" id="ARBA00047571"/>
    </source>
</evidence>
<dbReference type="PANTHER" id="PTHR45814">
    <property type="entry name" value="HISTONE-LYSINE N-METHYLTRANSFERASE SETD1"/>
    <property type="match status" value="1"/>
</dbReference>
<dbReference type="SMART" id="SM00317">
    <property type="entry name" value="SET"/>
    <property type="match status" value="1"/>
</dbReference>
<name>A0A811RKU1_9POAL</name>
<dbReference type="AlphaFoldDB" id="A0A811RKU1"/>
<dbReference type="PANTHER" id="PTHR45814:SF2">
    <property type="entry name" value="HISTONE-LYSINE N-METHYLTRANSFERASE SETD1"/>
    <property type="match status" value="1"/>
</dbReference>
<evidence type="ECO:0000313" key="11">
    <source>
        <dbReference type="EMBL" id="CAD6270645.1"/>
    </source>
</evidence>
<dbReference type="Proteomes" id="UP000604825">
    <property type="component" value="Unassembled WGS sequence"/>
</dbReference>
<sequence length="1187" mass="132493">MVSGVGCSYPVTGRKRVKLLATELSYSEPLVCCVPICDDSLGDLPDRCSERHHMASGSGDQTQNTGVFPAMQEYACSTGNNGVVYPQYGIGYSSGQNGAQGAYLQHQHFEGCMYMSRNGQMCGPYPPEQLYEGLSTGFLPRSLAIYAVFGGKTADPVQLIFLKQFLSQWNVGAMASTPNASTETEKVASHAKMVFPDIYHVDGKFGPFTLVSLMGMWSGEHKEPSEATANDSASLNGLVGDIVDDVSHQLHSGIMKSARRVLIDEIFSSILPDLIVSKKTEKQLAAKLKNQVTKPDSVSNKKDSTIKVKVNTSSTVPKKGNSYNTAPVDCSVAIQFTAVHGKFADILPAVWQTVYYESMKNVWDEILSERVMDYCDVWLQRNCILNLPSTSISVIPDDNVKAQDSHELSPKDLDATECDMDFPPGFGPCRKSPESSLSPSLLEVNGSAMDGKSESSTTLFSGPLAVVQRMLANELYISSKQSLFHYFEEVIAEEITNCLCFGLESSIDQEQIGTPIHAPESPMSAETSMHETLNPIEMTGGDELNIVEMAMTTRTSPIEMAVDEELNTVEATRTSPTEPTSVETSTAAEMATDKMPTSHVCAVEDHLSMSYARIFEKMDICKTAELDEKFDEVPPGMKTGLVPLPLMDKNICRPSKSMNSIPLISRYITLALCRQKLHENVVREWTSLFSDTISKCLGSWYTRRNAVTKSADGSSKLKEKTYYRKRKFEKTCQSKSSKKPVEISMDEQLSKPLCQLVDRKIYVKNIQESNKALTSKKVSFVDKPSKKGAKAVANDAHDLNIQQDLTLLSSEVPKGARSSHPTKKHMVANRTPTGNDNVADNSMLTKHVKKKKGRDIPSETSQKVKLMISCPESDGCARVSINGWEWRNWARNATPSERARVRGYRVRTILSASSNNNVWKNSQAKVSSARTNRVKLRNLLAAAEGAELLKIPQMKARKKRLRFQRSKIHEWGLVALELIEAEDFVIEYVGQLIHRRVSDIRESQYEKSGIGSSYLFRLDDDFVVDATKRGGLARFINHSCDPNCYTKVITVDGQKKIFIYAKRRIYAGEEITYNYKFPLEEKKIPCHCGSRRYSITSIYAYPILHSSMQTHKVPRINELRRASFEDLYRYQSMECTNMLDSKNKLRIILVQTNFKLPQGWCKRRPIQYHALLSLVEVAGMGNQLRMG</sequence>
<evidence type="ECO:0000256" key="5">
    <source>
        <dbReference type="ARBA" id="ARBA00022691"/>
    </source>
</evidence>
<comment type="caution">
    <text evidence="11">The sequence shown here is derived from an EMBL/GenBank/DDBJ whole genome shotgun (WGS) entry which is preliminary data.</text>
</comment>
<dbReference type="InterPro" id="IPR046341">
    <property type="entry name" value="SET_dom_sf"/>
</dbReference>
<dbReference type="InterPro" id="IPR044570">
    <property type="entry name" value="Set1-like"/>
</dbReference>
<dbReference type="SUPFAM" id="SSF82199">
    <property type="entry name" value="SET domain"/>
    <property type="match status" value="1"/>
</dbReference>
<feature type="region of interest" description="Disordered" evidence="9">
    <location>
        <begin position="812"/>
        <end position="840"/>
    </location>
</feature>
<dbReference type="GO" id="GO:0032259">
    <property type="term" value="P:methylation"/>
    <property type="evidence" value="ECO:0007669"/>
    <property type="project" value="UniProtKB-KW"/>
</dbReference>
<feature type="domain" description="SET" evidence="10">
    <location>
        <begin position="959"/>
        <end position="1076"/>
    </location>
</feature>
<keyword evidence="5" id="KW-0949">S-adenosyl-L-methionine</keyword>
<reference evidence="11" key="1">
    <citation type="submission" date="2020-10" db="EMBL/GenBank/DDBJ databases">
        <authorList>
            <person name="Han B."/>
            <person name="Lu T."/>
            <person name="Zhao Q."/>
            <person name="Huang X."/>
            <person name="Zhao Y."/>
        </authorList>
    </citation>
    <scope>NUCLEOTIDE SEQUENCE</scope>
</reference>
<evidence type="ECO:0000256" key="1">
    <source>
        <dbReference type="ARBA" id="ARBA00004123"/>
    </source>
</evidence>
<comment type="subcellular location">
    <subcellularLocation>
        <location evidence="1">Nucleus</location>
    </subcellularLocation>
</comment>
<dbReference type="PROSITE" id="PS50280">
    <property type="entry name" value="SET"/>
    <property type="match status" value="1"/>
</dbReference>
<keyword evidence="3" id="KW-0489">Methyltransferase</keyword>
<evidence type="ECO:0000259" key="10">
    <source>
        <dbReference type="PROSITE" id="PS50280"/>
    </source>
</evidence>
<keyword evidence="6" id="KW-0156">Chromatin regulator</keyword>
<comment type="catalytic activity">
    <reaction evidence="8">
        <text>L-lysyl(4)-[histone H3] + 3 S-adenosyl-L-methionine = N(6),N(6),N(6)-trimethyl-L-lysyl(4)-[histone H3] + 3 S-adenosyl-L-homocysteine + 3 H(+)</text>
        <dbReference type="Rhea" id="RHEA:60260"/>
        <dbReference type="Rhea" id="RHEA-COMP:15537"/>
        <dbReference type="Rhea" id="RHEA-COMP:15547"/>
        <dbReference type="ChEBI" id="CHEBI:15378"/>
        <dbReference type="ChEBI" id="CHEBI:29969"/>
        <dbReference type="ChEBI" id="CHEBI:57856"/>
        <dbReference type="ChEBI" id="CHEBI:59789"/>
        <dbReference type="ChEBI" id="CHEBI:61961"/>
        <dbReference type="EC" id="2.1.1.354"/>
    </reaction>
</comment>
<evidence type="ECO:0000256" key="4">
    <source>
        <dbReference type="ARBA" id="ARBA00022679"/>
    </source>
</evidence>
<protein>
    <recommendedName>
        <fullName evidence="2">[histone H3]-lysine(4) N-trimethyltransferase</fullName>
        <ecNumber evidence="2">2.1.1.354</ecNumber>
    </recommendedName>
</protein>
<proteinExistence type="predicted"/>
<evidence type="ECO:0000256" key="3">
    <source>
        <dbReference type="ARBA" id="ARBA00022603"/>
    </source>
</evidence>
<evidence type="ECO:0000256" key="7">
    <source>
        <dbReference type="ARBA" id="ARBA00023242"/>
    </source>
</evidence>
<dbReference type="EMBL" id="CAJGYO010000015">
    <property type="protein sequence ID" value="CAD6270645.1"/>
    <property type="molecule type" value="Genomic_DNA"/>
</dbReference>
<evidence type="ECO:0000256" key="6">
    <source>
        <dbReference type="ARBA" id="ARBA00022853"/>
    </source>
</evidence>
<dbReference type="InterPro" id="IPR001214">
    <property type="entry name" value="SET_dom"/>
</dbReference>
<keyword evidence="4" id="KW-0808">Transferase</keyword>
<evidence type="ECO:0000256" key="2">
    <source>
        <dbReference type="ARBA" id="ARBA00012182"/>
    </source>
</evidence>